<evidence type="ECO:0000256" key="3">
    <source>
        <dbReference type="ARBA" id="ARBA00023002"/>
    </source>
</evidence>
<keyword evidence="5" id="KW-0511">Multifunctional enzyme</keyword>
<comment type="caution">
    <text evidence="7">The sequence shown here is derived from an EMBL/GenBank/DDBJ whole genome shotgun (WGS) entry which is preliminary data.</text>
</comment>
<dbReference type="InterPro" id="IPR001509">
    <property type="entry name" value="Epimerase_deHydtase"/>
</dbReference>
<dbReference type="CDD" id="cd05239">
    <property type="entry name" value="GDP_FS_SDR_e"/>
    <property type="match status" value="1"/>
</dbReference>
<keyword evidence="4 5" id="KW-0413">Isomerase</keyword>
<dbReference type="Gene3D" id="3.40.50.720">
    <property type="entry name" value="NAD(P)-binding Rossmann-like Domain"/>
    <property type="match status" value="1"/>
</dbReference>
<dbReference type="RefSeq" id="WP_099036042.1">
    <property type="nucleotide sequence ID" value="NZ_BMGJ01000018.1"/>
</dbReference>
<sequence>MDTKRIFVAGHQGLVGRALVRQLQSGNDELILKERDELDLTDQHAVSDFFASEGIDQVYLAAAKVGGILANSQYPADFIYQNLQIACNVIHASHLAGVPQLLFLGSSCIYPRDATQPITEEALLTGKLESTNAPYAIAKIAGIKLCESYHIQYGRDYRSVMPTNLYGPFDNFHPQHSHVIPGLIQRFEQAKRQRAPQVTIWGSGRPQREFLYVDDMGDACIHLMQLAEADFWASADANISHINIGSGEEISIAALAELLAEVTAYQGEITFDTTKPDGTPRKRLDNSRLFATGWRPETNLKKGLEQTYQWYLAQNDKKDYPNSE</sequence>
<dbReference type="Proteomes" id="UP000614272">
    <property type="component" value="Unassembled WGS sequence"/>
</dbReference>
<dbReference type="PANTHER" id="PTHR43238">
    <property type="entry name" value="GDP-L-FUCOSE SYNTHASE"/>
    <property type="match status" value="1"/>
</dbReference>
<feature type="binding site" evidence="5">
    <location>
        <begin position="162"/>
        <end position="165"/>
    </location>
    <ligand>
        <name>NADP(+)</name>
        <dbReference type="ChEBI" id="CHEBI:58349"/>
    </ligand>
</feature>
<dbReference type="Gene3D" id="3.90.25.10">
    <property type="entry name" value="UDP-galactose 4-epimerase, domain 1"/>
    <property type="match status" value="1"/>
</dbReference>
<feature type="site" description="Important for catalytic activity" evidence="5">
    <location>
        <position position="108"/>
    </location>
</feature>
<dbReference type="HAMAP" id="MF_00956">
    <property type="entry name" value="GDP_fucose_synth"/>
    <property type="match status" value="1"/>
</dbReference>
<keyword evidence="3 5" id="KW-0560">Oxidoreductase</keyword>
<keyword evidence="2 5" id="KW-0521">NADP</keyword>
<feature type="binding site" evidence="5">
    <location>
        <position position="186"/>
    </location>
    <ligand>
        <name>substrate</name>
    </ligand>
</feature>
<feature type="binding site" evidence="5">
    <location>
        <begin position="104"/>
        <end position="107"/>
    </location>
    <ligand>
        <name>NADP(+)</name>
        <dbReference type="ChEBI" id="CHEBI:58349"/>
    </ligand>
</feature>
<organism evidence="7 8">
    <name type="scientific">Lacimicrobium alkaliphilum</name>
    <dbReference type="NCBI Taxonomy" id="1526571"/>
    <lineage>
        <taxon>Bacteria</taxon>
        <taxon>Pseudomonadati</taxon>
        <taxon>Pseudomonadota</taxon>
        <taxon>Gammaproteobacteria</taxon>
        <taxon>Alteromonadales</taxon>
        <taxon>Alteromonadaceae</taxon>
        <taxon>Lacimicrobium</taxon>
    </lineage>
</organism>
<dbReference type="InterPro" id="IPR028614">
    <property type="entry name" value="GDP_fucose/colitose_synth"/>
</dbReference>
<gene>
    <name evidence="5 7" type="primary">fcl</name>
    <name evidence="7" type="ORF">GCM10011357_34690</name>
</gene>
<comment type="function">
    <text evidence="5">Catalyzes the two-step NADP-dependent conversion of GDP-4-dehydro-6-deoxy-D-mannose to GDP-fucose, involving an epimerase and a reductase reaction.</text>
</comment>
<evidence type="ECO:0000256" key="4">
    <source>
        <dbReference type="ARBA" id="ARBA00023235"/>
    </source>
</evidence>
<feature type="binding site" evidence="5">
    <location>
        <position position="201"/>
    </location>
    <ligand>
        <name>substrate</name>
    </ligand>
</feature>
<comment type="similarity">
    <text evidence="1 5">Belongs to the NAD(P)-dependent epimerase/dehydratase family. Fucose synthase subfamily.</text>
</comment>
<dbReference type="SUPFAM" id="SSF51735">
    <property type="entry name" value="NAD(P)-binding Rossmann-fold domains"/>
    <property type="match status" value="1"/>
</dbReference>
<comment type="catalytic activity">
    <reaction evidence="5">
        <text>GDP-beta-L-fucose + NADP(+) = GDP-4-dehydro-alpha-D-rhamnose + NADPH + H(+)</text>
        <dbReference type="Rhea" id="RHEA:18885"/>
        <dbReference type="ChEBI" id="CHEBI:15378"/>
        <dbReference type="ChEBI" id="CHEBI:57273"/>
        <dbReference type="ChEBI" id="CHEBI:57783"/>
        <dbReference type="ChEBI" id="CHEBI:57964"/>
        <dbReference type="ChEBI" id="CHEBI:58349"/>
        <dbReference type="EC" id="1.1.1.271"/>
    </reaction>
</comment>
<proteinExistence type="inferred from homology"/>
<feature type="binding site" evidence="5">
    <location>
        <position position="178"/>
    </location>
    <ligand>
        <name>NADP(+)</name>
        <dbReference type="ChEBI" id="CHEBI:58349"/>
    </ligand>
</feature>
<evidence type="ECO:0000313" key="7">
    <source>
        <dbReference type="EMBL" id="GGD76714.1"/>
    </source>
</evidence>
<protein>
    <recommendedName>
        <fullName evidence="5">GDP-L-fucose synthase</fullName>
        <ecNumber evidence="5">1.1.1.271</ecNumber>
    </recommendedName>
    <alternativeName>
        <fullName evidence="5">GDP-4-keto-6-deoxy-D-mannose-3,5-epimerase-4-reductase</fullName>
    </alternativeName>
</protein>
<evidence type="ECO:0000313" key="8">
    <source>
        <dbReference type="Proteomes" id="UP000614272"/>
    </source>
</evidence>
<evidence type="ECO:0000256" key="5">
    <source>
        <dbReference type="HAMAP-Rule" id="MF_00956"/>
    </source>
</evidence>
<dbReference type="PANTHER" id="PTHR43238:SF1">
    <property type="entry name" value="GDP-L-FUCOSE SYNTHASE"/>
    <property type="match status" value="1"/>
</dbReference>
<name>A0ABQ1RP35_9ALTE</name>
<dbReference type="InterPro" id="IPR036291">
    <property type="entry name" value="NAD(P)-bd_dom_sf"/>
</dbReference>
<feature type="binding site" evidence="5">
    <location>
        <begin position="10"/>
        <end position="16"/>
    </location>
    <ligand>
        <name>NADP(+)</name>
        <dbReference type="ChEBI" id="CHEBI:58349"/>
    </ligand>
</feature>
<dbReference type="Pfam" id="PF01370">
    <property type="entry name" value="Epimerase"/>
    <property type="match status" value="1"/>
</dbReference>
<evidence type="ECO:0000256" key="1">
    <source>
        <dbReference type="ARBA" id="ARBA00005959"/>
    </source>
</evidence>
<feature type="binding site" evidence="5">
    <location>
        <position position="139"/>
    </location>
    <ligand>
        <name>NADP(+)</name>
        <dbReference type="ChEBI" id="CHEBI:58349"/>
    </ligand>
</feature>
<feature type="domain" description="NAD-dependent epimerase/dehydratase" evidence="6">
    <location>
        <begin position="6"/>
        <end position="228"/>
    </location>
</feature>
<keyword evidence="8" id="KW-1185">Reference proteome</keyword>
<feature type="active site" description="Proton donor/acceptor" evidence="5">
    <location>
        <position position="135"/>
    </location>
</feature>
<feature type="binding site" evidence="5">
    <location>
        <position position="277"/>
    </location>
    <ligand>
        <name>substrate</name>
    </ligand>
</feature>
<feature type="site" description="Important for catalytic activity" evidence="5">
    <location>
        <position position="106"/>
    </location>
</feature>
<accession>A0ABQ1RP35</accession>
<evidence type="ECO:0000256" key="2">
    <source>
        <dbReference type="ARBA" id="ARBA00022857"/>
    </source>
</evidence>
<dbReference type="EMBL" id="BMGJ01000018">
    <property type="protein sequence ID" value="GGD76714.1"/>
    <property type="molecule type" value="Genomic_DNA"/>
</dbReference>
<dbReference type="EC" id="1.1.1.271" evidence="5"/>
<reference evidence="8" key="1">
    <citation type="journal article" date="2019" name="Int. J. Syst. Evol. Microbiol.">
        <title>The Global Catalogue of Microorganisms (GCM) 10K type strain sequencing project: providing services to taxonomists for standard genome sequencing and annotation.</title>
        <authorList>
            <consortium name="The Broad Institute Genomics Platform"/>
            <consortium name="The Broad Institute Genome Sequencing Center for Infectious Disease"/>
            <person name="Wu L."/>
            <person name="Ma J."/>
        </authorList>
    </citation>
    <scope>NUCLEOTIDE SEQUENCE [LARGE SCALE GENOMIC DNA]</scope>
    <source>
        <strain evidence="8">CGMCC 1.12923</strain>
    </source>
</reference>
<comment type="pathway">
    <text evidence="5">Nucleotide-sugar biosynthesis; GDP-L-fucose biosynthesis via de novo pathway; GDP-L-fucose from GDP-alpha-D-mannose: step 2/2.</text>
</comment>
<feature type="binding site" evidence="5">
    <location>
        <position position="208"/>
    </location>
    <ligand>
        <name>substrate</name>
    </ligand>
</feature>
<evidence type="ECO:0000259" key="6">
    <source>
        <dbReference type="Pfam" id="PF01370"/>
    </source>
</evidence>